<proteinExistence type="predicted"/>
<organism evidence="2 3">
    <name type="scientific">Gossypium arboreum</name>
    <name type="common">Tree cotton</name>
    <name type="synonym">Gossypium nanking</name>
    <dbReference type="NCBI Taxonomy" id="29729"/>
    <lineage>
        <taxon>Eukaryota</taxon>
        <taxon>Viridiplantae</taxon>
        <taxon>Streptophyta</taxon>
        <taxon>Embryophyta</taxon>
        <taxon>Tracheophyta</taxon>
        <taxon>Spermatophyta</taxon>
        <taxon>Magnoliopsida</taxon>
        <taxon>eudicotyledons</taxon>
        <taxon>Gunneridae</taxon>
        <taxon>Pentapetalae</taxon>
        <taxon>rosids</taxon>
        <taxon>malvids</taxon>
        <taxon>Malvales</taxon>
        <taxon>Malvaceae</taxon>
        <taxon>Malvoideae</taxon>
        <taxon>Gossypium</taxon>
    </lineage>
</organism>
<name>A0A0B0NE82_GOSAR</name>
<keyword evidence="1" id="KW-1133">Transmembrane helix</keyword>
<evidence type="ECO:0000313" key="3">
    <source>
        <dbReference type="Proteomes" id="UP000032142"/>
    </source>
</evidence>
<sequence length="32" mass="3681">MKALVDTLERHGRVICRVIFSIWSVLSIFGSF</sequence>
<reference evidence="3" key="1">
    <citation type="submission" date="2014-09" db="EMBL/GenBank/DDBJ databases">
        <authorList>
            <person name="Mudge J."/>
            <person name="Ramaraj T."/>
            <person name="Lindquist I.E."/>
            <person name="Bharti A.K."/>
            <person name="Sundararajan A."/>
            <person name="Cameron C.T."/>
            <person name="Woodward J.E."/>
            <person name="May G.D."/>
            <person name="Brubaker C."/>
            <person name="Broadhvest J."/>
            <person name="Wilkins T.A."/>
        </authorList>
    </citation>
    <scope>NUCLEOTIDE SEQUENCE</scope>
    <source>
        <strain evidence="3">cv. AKA8401</strain>
    </source>
</reference>
<dbReference type="EMBL" id="KN390285">
    <property type="protein sequence ID" value="KHG09291.1"/>
    <property type="molecule type" value="Genomic_DNA"/>
</dbReference>
<evidence type="ECO:0000256" key="1">
    <source>
        <dbReference type="SAM" id="Phobius"/>
    </source>
</evidence>
<protein>
    <submittedName>
        <fullName evidence="2">Uncharacterized protein</fullName>
    </submittedName>
</protein>
<accession>A0A0B0NE82</accession>
<keyword evidence="1" id="KW-0812">Transmembrane</keyword>
<dbReference type="AlphaFoldDB" id="A0A0B0NE82"/>
<keyword evidence="3" id="KW-1185">Reference proteome</keyword>
<dbReference type="Proteomes" id="UP000032142">
    <property type="component" value="Unassembled WGS sequence"/>
</dbReference>
<gene>
    <name evidence="2" type="ORF">F383_36907</name>
</gene>
<evidence type="ECO:0000313" key="2">
    <source>
        <dbReference type="EMBL" id="KHG09291.1"/>
    </source>
</evidence>
<keyword evidence="1" id="KW-0472">Membrane</keyword>
<feature type="transmembrane region" description="Helical" evidence="1">
    <location>
        <begin position="12"/>
        <end position="30"/>
    </location>
</feature>